<reference evidence="1" key="1">
    <citation type="submission" date="2021-02" db="EMBL/GenBank/DDBJ databases">
        <authorList>
            <person name="Nowell W R."/>
        </authorList>
    </citation>
    <scope>NUCLEOTIDE SEQUENCE</scope>
</reference>
<comment type="caution">
    <text evidence="1">The sequence shown here is derived from an EMBL/GenBank/DDBJ whole genome shotgun (WGS) entry which is preliminary data.</text>
</comment>
<evidence type="ECO:0000313" key="2">
    <source>
        <dbReference type="Proteomes" id="UP000681722"/>
    </source>
</evidence>
<dbReference type="EMBL" id="CAJOBC010151904">
    <property type="protein sequence ID" value="CAF4675652.1"/>
    <property type="molecule type" value="Genomic_DNA"/>
</dbReference>
<evidence type="ECO:0000313" key="1">
    <source>
        <dbReference type="EMBL" id="CAF4675652.1"/>
    </source>
</evidence>
<gene>
    <name evidence="1" type="ORF">SRO942_LOCUS50961</name>
</gene>
<proteinExistence type="predicted"/>
<accession>A0A8S2ZZY7</accession>
<protein>
    <submittedName>
        <fullName evidence="1">Uncharacterized protein</fullName>
    </submittedName>
</protein>
<dbReference type="AlphaFoldDB" id="A0A8S2ZZY7"/>
<organism evidence="1 2">
    <name type="scientific">Didymodactylos carnosus</name>
    <dbReference type="NCBI Taxonomy" id="1234261"/>
    <lineage>
        <taxon>Eukaryota</taxon>
        <taxon>Metazoa</taxon>
        <taxon>Spiralia</taxon>
        <taxon>Gnathifera</taxon>
        <taxon>Rotifera</taxon>
        <taxon>Eurotatoria</taxon>
        <taxon>Bdelloidea</taxon>
        <taxon>Philodinida</taxon>
        <taxon>Philodinidae</taxon>
        <taxon>Didymodactylos</taxon>
    </lineage>
</organism>
<dbReference type="Proteomes" id="UP000681722">
    <property type="component" value="Unassembled WGS sequence"/>
</dbReference>
<name>A0A8S2ZZY7_9BILA</name>
<sequence>MSNGDSLPNVDTFLNLTPSDHIKNLYELYNKQLTTMKERMEKLTNDTKVRLDDMAADTEDIKSKGKEMAEKLTRIQTDMTKLQAD</sequence>
<feature type="non-terminal residue" evidence="1">
    <location>
        <position position="85"/>
    </location>
</feature>